<evidence type="ECO:0000256" key="1">
    <source>
        <dbReference type="ARBA" id="ARBA00022801"/>
    </source>
</evidence>
<dbReference type="SFLD" id="SFLDG01129">
    <property type="entry name" value="C1.5:_HAD__Beta-PGM__Phosphata"/>
    <property type="match status" value="1"/>
</dbReference>
<dbReference type="Gene3D" id="3.40.50.1000">
    <property type="entry name" value="HAD superfamily/HAD-like"/>
    <property type="match status" value="1"/>
</dbReference>
<evidence type="ECO:0008006" key="3">
    <source>
        <dbReference type="Google" id="ProtNLM"/>
    </source>
</evidence>
<sequence>MPGFNRFTALIFDLFHTLTSMEVARAPGKHTAEILGIDPELWNEHWFQDPPDYCLGLVPVEIPISRLARQLNPKVTDHQLQTALQERHQRFRHTLINIEPETLAGLHQLRNLGFKLGLISNCGMDEIAHWHESPLAPLFAVAIFSCQVRLKKPDPAIYWLTAQKLMVPPENCLFIGNGGSNELSGARHARMTPVLLTRHLEAIRPEQIIRIMPQAQLYVRTVSDLKTMLDYLNP</sequence>
<accession>A0A7V3PSS5</accession>
<comment type="caution">
    <text evidence="2">The sequence shown here is derived from an EMBL/GenBank/DDBJ whole genome shotgun (WGS) entry which is preliminary data.</text>
</comment>
<organism evidence="2">
    <name type="scientific">candidate division WOR-3 bacterium</name>
    <dbReference type="NCBI Taxonomy" id="2052148"/>
    <lineage>
        <taxon>Bacteria</taxon>
        <taxon>Bacteria division WOR-3</taxon>
    </lineage>
</organism>
<name>A0A7V3PSS5_UNCW3</name>
<dbReference type="InterPro" id="IPR023214">
    <property type="entry name" value="HAD_sf"/>
</dbReference>
<dbReference type="PANTHER" id="PTHR43316:SF3">
    <property type="entry name" value="HALOACID DEHALOGENASE, TYPE II (AFU_ORTHOLOGUE AFUA_2G07750)-RELATED"/>
    <property type="match status" value="1"/>
</dbReference>
<dbReference type="EMBL" id="DTMZ01000019">
    <property type="protein sequence ID" value="HGD12713.1"/>
    <property type="molecule type" value="Genomic_DNA"/>
</dbReference>
<gene>
    <name evidence="2" type="ORF">ENX16_01320</name>
</gene>
<dbReference type="AlphaFoldDB" id="A0A7V3PSS5"/>
<proteinExistence type="predicted"/>
<dbReference type="InterPro" id="IPR051540">
    <property type="entry name" value="S-2-haloacid_dehalogenase"/>
</dbReference>
<dbReference type="InterPro" id="IPR036412">
    <property type="entry name" value="HAD-like_sf"/>
</dbReference>
<dbReference type="PRINTS" id="PR00413">
    <property type="entry name" value="HADHALOGNASE"/>
</dbReference>
<dbReference type="InterPro" id="IPR006439">
    <property type="entry name" value="HAD-SF_hydro_IA"/>
</dbReference>
<dbReference type="SFLD" id="SFLDS00003">
    <property type="entry name" value="Haloacid_Dehalogenase"/>
    <property type="match status" value="1"/>
</dbReference>
<keyword evidence="1" id="KW-0378">Hydrolase</keyword>
<dbReference type="Pfam" id="PF00702">
    <property type="entry name" value="Hydrolase"/>
    <property type="match status" value="1"/>
</dbReference>
<dbReference type="GO" id="GO:0016787">
    <property type="term" value="F:hydrolase activity"/>
    <property type="evidence" value="ECO:0007669"/>
    <property type="project" value="UniProtKB-KW"/>
</dbReference>
<dbReference type="PANTHER" id="PTHR43316">
    <property type="entry name" value="HYDROLASE, HALOACID DELAHOGENASE-RELATED"/>
    <property type="match status" value="1"/>
</dbReference>
<protein>
    <recommendedName>
        <fullName evidence="3">HAD family hydrolase</fullName>
    </recommendedName>
</protein>
<evidence type="ECO:0000313" key="2">
    <source>
        <dbReference type="EMBL" id="HGD12713.1"/>
    </source>
</evidence>
<reference evidence="2" key="1">
    <citation type="journal article" date="2020" name="mSystems">
        <title>Genome- and Community-Level Interaction Insights into Carbon Utilization and Element Cycling Functions of Hydrothermarchaeota in Hydrothermal Sediment.</title>
        <authorList>
            <person name="Zhou Z."/>
            <person name="Liu Y."/>
            <person name="Xu W."/>
            <person name="Pan J."/>
            <person name="Luo Z.H."/>
            <person name="Li M."/>
        </authorList>
    </citation>
    <scope>NUCLEOTIDE SEQUENCE [LARGE SCALE GENOMIC DNA]</scope>
    <source>
        <strain evidence="2">SpSt-914</strain>
    </source>
</reference>
<dbReference type="SUPFAM" id="SSF56784">
    <property type="entry name" value="HAD-like"/>
    <property type="match status" value="1"/>
</dbReference>